<name>A0A931CDU4_9ACTN</name>
<evidence type="ECO:0000256" key="1">
    <source>
        <dbReference type="SAM" id="SignalP"/>
    </source>
</evidence>
<organism evidence="2 3">
    <name type="scientific">Actinoplanes aureus</name>
    <dbReference type="NCBI Taxonomy" id="2792083"/>
    <lineage>
        <taxon>Bacteria</taxon>
        <taxon>Bacillati</taxon>
        <taxon>Actinomycetota</taxon>
        <taxon>Actinomycetes</taxon>
        <taxon>Micromonosporales</taxon>
        <taxon>Micromonosporaceae</taxon>
        <taxon>Actinoplanes</taxon>
    </lineage>
</organism>
<proteinExistence type="predicted"/>
<gene>
    <name evidence="2" type="ORF">I4J89_42230</name>
</gene>
<keyword evidence="1" id="KW-0732">Signal</keyword>
<dbReference type="EMBL" id="JADQTO010000033">
    <property type="protein sequence ID" value="MBG0568070.1"/>
    <property type="molecule type" value="Genomic_DNA"/>
</dbReference>
<reference evidence="2" key="1">
    <citation type="submission" date="2020-11" db="EMBL/GenBank/DDBJ databases">
        <title>Isolation and identification of active actinomycetes.</title>
        <authorList>
            <person name="Sun X."/>
        </authorList>
    </citation>
    <scope>NUCLEOTIDE SEQUENCE</scope>
    <source>
        <strain evidence="2">NEAU-A11</strain>
    </source>
</reference>
<feature type="signal peptide" evidence="1">
    <location>
        <begin position="1"/>
        <end position="30"/>
    </location>
</feature>
<dbReference type="Proteomes" id="UP000598146">
    <property type="component" value="Unassembled WGS sequence"/>
</dbReference>
<dbReference type="AlphaFoldDB" id="A0A931CDU4"/>
<comment type="caution">
    <text evidence="2">The sequence shown here is derived from an EMBL/GenBank/DDBJ whole genome shotgun (WGS) entry which is preliminary data.</text>
</comment>
<dbReference type="RefSeq" id="WP_196419838.1">
    <property type="nucleotide sequence ID" value="NZ_JADQTO010000033.1"/>
</dbReference>
<evidence type="ECO:0000313" key="2">
    <source>
        <dbReference type="EMBL" id="MBG0568070.1"/>
    </source>
</evidence>
<keyword evidence="3" id="KW-1185">Reference proteome</keyword>
<protein>
    <submittedName>
        <fullName evidence="2">Uncharacterized protein</fullName>
    </submittedName>
</protein>
<evidence type="ECO:0000313" key="3">
    <source>
        <dbReference type="Proteomes" id="UP000598146"/>
    </source>
</evidence>
<sequence length="143" mass="15393">MERGKWAKRVGAMLAASSAMVFMTSGPALAVDDSMNIASLYDGCARTDFIDYGTYANGASRDDFFTIRDLCADGYSAFAIVKVNGQTKAEVRNSDGAGSKVYFDILDNLVGGQNLEIYACLKNGANGNAFYCDRNYQFPLADG</sequence>
<feature type="chain" id="PRO_5036904854" evidence="1">
    <location>
        <begin position="31"/>
        <end position="143"/>
    </location>
</feature>
<accession>A0A931CDU4</accession>